<gene>
    <name evidence="1" type="ORF">MNBD_GAMMA17-1787</name>
</gene>
<dbReference type="InterPro" id="IPR045538">
    <property type="entry name" value="CIS_TMP"/>
</dbReference>
<sequence>VLSQDPPLTDDDAVYLQTMISGFIKNAGVQDSAYLSGMLGEEVKVRRLISYLSTAQFKRLLSVSGGERYRSLYPHAELLFNGITDDMDSDASAKLRVEWLVFCCRYIYSGPLVSPAVFIKLLADYLLSCSARDAEIVVPRLALYIERKKSDALSHVVLDSVKQLFFKEEILERSNVNASAVESGFNSKTSRSRHELAKKPVEIGDAVYIRNAGLVLLAPYLSTLFERLKLLQHNQFISAHASAHAVHMMQYMADGVGEAPEYMMVLNKLMCGIATAKPVVKEVLISDDEKVIINGLLSAVIGNWKGIGNTTVDGLRESFLAREGRLTFKNDQWQLLIESRSYDMLLDSLPWSYAMIKYSWMPHVINVEWR</sequence>
<feature type="non-terminal residue" evidence="1">
    <location>
        <position position="1"/>
    </location>
</feature>
<accession>A0A3B0Z5T5</accession>
<proteinExistence type="predicted"/>
<dbReference type="Pfam" id="PF19268">
    <property type="entry name" value="CIS_TMP"/>
    <property type="match status" value="1"/>
</dbReference>
<reference evidence="1" key="1">
    <citation type="submission" date="2018-06" db="EMBL/GenBank/DDBJ databases">
        <authorList>
            <person name="Zhirakovskaya E."/>
        </authorList>
    </citation>
    <scope>NUCLEOTIDE SEQUENCE</scope>
</reference>
<name>A0A3B0Z5T5_9ZZZZ</name>
<evidence type="ECO:0000313" key="1">
    <source>
        <dbReference type="EMBL" id="VAW88728.1"/>
    </source>
</evidence>
<protein>
    <submittedName>
        <fullName evidence="1">Uncharacterized protein</fullName>
    </submittedName>
</protein>
<dbReference type="AlphaFoldDB" id="A0A3B0Z5T5"/>
<dbReference type="EMBL" id="UOFQ01000106">
    <property type="protein sequence ID" value="VAW88728.1"/>
    <property type="molecule type" value="Genomic_DNA"/>
</dbReference>
<organism evidence="1">
    <name type="scientific">hydrothermal vent metagenome</name>
    <dbReference type="NCBI Taxonomy" id="652676"/>
    <lineage>
        <taxon>unclassified sequences</taxon>
        <taxon>metagenomes</taxon>
        <taxon>ecological metagenomes</taxon>
    </lineage>
</organism>